<sequence>MRLYTSICSGIRCGNYFSPDASGLRRTASSLHSRLRFGKSGMRGTRAPRASYHANACASGDCFRAVAITAFPRNNVIEPGLRSNPPDEQNEFAPLALKHRESTEAEATRSGKNMPTTAGTTSIILGANTRRATAICALPSVPLVSKVRAGPAGHLPVHMTRSSLSAATPPTTIVTPMQAPLMGNNENL</sequence>
<evidence type="ECO:0000313" key="2">
    <source>
        <dbReference type="EMBL" id="KAF2253155.1"/>
    </source>
</evidence>
<dbReference type="GeneID" id="54574037"/>
<feature type="compositionally biased region" description="Polar residues" evidence="1">
    <location>
        <begin position="163"/>
        <end position="175"/>
    </location>
</feature>
<reference evidence="2" key="1">
    <citation type="journal article" date="2020" name="Stud. Mycol.">
        <title>101 Dothideomycetes genomes: a test case for predicting lifestyles and emergence of pathogens.</title>
        <authorList>
            <person name="Haridas S."/>
            <person name="Albert R."/>
            <person name="Binder M."/>
            <person name="Bloem J."/>
            <person name="Labutti K."/>
            <person name="Salamov A."/>
            <person name="Andreopoulos B."/>
            <person name="Baker S."/>
            <person name="Barry K."/>
            <person name="Bills G."/>
            <person name="Bluhm B."/>
            <person name="Cannon C."/>
            <person name="Castanera R."/>
            <person name="Culley D."/>
            <person name="Daum C."/>
            <person name="Ezra D."/>
            <person name="Gonzalez J."/>
            <person name="Henrissat B."/>
            <person name="Kuo A."/>
            <person name="Liang C."/>
            <person name="Lipzen A."/>
            <person name="Lutzoni F."/>
            <person name="Magnuson J."/>
            <person name="Mondo S."/>
            <person name="Nolan M."/>
            <person name="Ohm R."/>
            <person name="Pangilinan J."/>
            <person name="Park H.-J."/>
            <person name="Ramirez L."/>
            <person name="Alfaro M."/>
            <person name="Sun H."/>
            <person name="Tritt A."/>
            <person name="Yoshinaga Y."/>
            <person name="Zwiers L.-H."/>
            <person name="Turgeon B."/>
            <person name="Goodwin S."/>
            <person name="Spatafora J."/>
            <person name="Crous P."/>
            <person name="Grigoriev I."/>
        </authorList>
    </citation>
    <scope>NUCLEOTIDE SEQUENCE</scope>
    <source>
        <strain evidence="2">CBS 122368</strain>
    </source>
</reference>
<organism evidence="2 3">
    <name type="scientific">Trematosphaeria pertusa</name>
    <dbReference type="NCBI Taxonomy" id="390896"/>
    <lineage>
        <taxon>Eukaryota</taxon>
        <taxon>Fungi</taxon>
        <taxon>Dikarya</taxon>
        <taxon>Ascomycota</taxon>
        <taxon>Pezizomycotina</taxon>
        <taxon>Dothideomycetes</taxon>
        <taxon>Pleosporomycetidae</taxon>
        <taxon>Pleosporales</taxon>
        <taxon>Massarineae</taxon>
        <taxon>Trematosphaeriaceae</taxon>
        <taxon>Trematosphaeria</taxon>
    </lineage>
</organism>
<evidence type="ECO:0000313" key="3">
    <source>
        <dbReference type="Proteomes" id="UP000800094"/>
    </source>
</evidence>
<dbReference type="EMBL" id="ML987191">
    <property type="protein sequence ID" value="KAF2253155.1"/>
    <property type="molecule type" value="Genomic_DNA"/>
</dbReference>
<feature type="region of interest" description="Disordered" evidence="1">
    <location>
        <begin position="163"/>
        <end position="188"/>
    </location>
</feature>
<keyword evidence="3" id="KW-1185">Reference proteome</keyword>
<accession>A0A6A6IRH0</accession>
<protein>
    <submittedName>
        <fullName evidence="2">Uncharacterized protein</fullName>
    </submittedName>
</protein>
<evidence type="ECO:0000256" key="1">
    <source>
        <dbReference type="SAM" id="MobiDB-lite"/>
    </source>
</evidence>
<dbReference type="RefSeq" id="XP_033688159.1">
    <property type="nucleotide sequence ID" value="XM_033820707.1"/>
</dbReference>
<name>A0A6A6IRH0_9PLEO</name>
<dbReference type="AlphaFoldDB" id="A0A6A6IRH0"/>
<proteinExistence type="predicted"/>
<dbReference type="Proteomes" id="UP000800094">
    <property type="component" value="Unassembled WGS sequence"/>
</dbReference>
<gene>
    <name evidence="2" type="ORF">BU26DRAFT_216350</name>
</gene>